<evidence type="ECO:0000256" key="6">
    <source>
        <dbReference type="ARBA" id="ARBA00022500"/>
    </source>
</evidence>
<dbReference type="Pfam" id="PF02050">
    <property type="entry name" value="FliJ"/>
    <property type="match status" value="1"/>
</dbReference>
<evidence type="ECO:0000256" key="9">
    <source>
        <dbReference type="ARBA" id="ARBA00023136"/>
    </source>
</evidence>
<evidence type="ECO:0000256" key="8">
    <source>
        <dbReference type="ARBA" id="ARBA00022927"/>
    </source>
</evidence>
<dbReference type="GO" id="GO:0009288">
    <property type="term" value="C:bacterial-type flagellum"/>
    <property type="evidence" value="ECO:0007669"/>
    <property type="project" value="InterPro"/>
</dbReference>
<proteinExistence type="inferred from homology"/>
<sequence length="143" mass="16016">MTVLRELAEQSLDEATSTLGKMRQAHASANQQHDQLVGYQQEYCNQLQTSVAGKGMSVISLLNQNAFIESLGKAIEQQHHYVSECQQSVDLALLTWRQDKKRFNAFTTLKNRADSVAALKASRQDQKLMDEFAQRASSGRGNK</sequence>
<dbReference type="eggNOG" id="COG2882">
    <property type="taxonomic scope" value="Bacteria"/>
</dbReference>
<dbReference type="InterPro" id="IPR053716">
    <property type="entry name" value="Flag_assembly_chemotaxis_eff"/>
</dbReference>
<evidence type="ECO:0000256" key="4">
    <source>
        <dbReference type="ARBA" id="ARBA00022448"/>
    </source>
</evidence>
<dbReference type="AlphaFoldDB" id="A0A0A4A640"/>
<keyword evidence="4" id="KW-0813">Transport</keyword>
<dbReference type="GO" id="GO:0015031">
    <property type="term" value="P:protein transport"/>
    <property type="evidence" value="ECO:0007669"/>
    <property type="project" value="UniProtKB-KW"/>
</dbReference>
<reference evidence="11 12" key="1">
    <citation type="submission" date="2014-10" db="EMBL/GenBank/DDBJ databases">
        <title>Genome sequence of Erwinia typographi M043b.</title>
        <authorList>
            <person name="Chan K.-G."/>
            <person name="Tan W.-S."/>
        </authorList>
    </citation>
    <scope>NUCLEOTIDE SEQUENCE [LARGE SCALE GENOMIC DNA]</scope>
    <source>
        <strain evidence="11 12">M043b</strain>
    </source>
</reference>
<name>A0A0A4A640_9GAMM</name>
<organism evidence="11 12">
    <name type="scientific">Erwinia typographi</name>
    <dbReference type="NCBI Taxonomy" id="371042"/>
    <lineage>
        <taxon>Bacteria</taxon>
        <taxon>Pseudomonadati</taxon>
        <taxon>Pseudomonadota</taxon>
        <taxon>Gammaproteobacteria</taxon>
        <taxon>Enterobacterales</taxon>
        <taxon>Erwiniaceae</taxon>
        <taxon>Erwinia</taxon>
    </lineage>
</organism>
<dbReference type="Gene3D" id="1.10.287.1700">
    <property type="match status" value="1"/>
</dbReference>
<keyword evidence="11" id="KW-0282">Flagellum</keyword>
<dbReference type="EMBL" id="JRUQ01000037">
    <property type="protein sequence ID" value="KGT93343.1"/>
    <property type="molecule type" value="Genomic_DNA"/>
</dbReference>
<evidence type="ECO:0000256" key="2">
    <source>
        <dbReference type="ARBA" id="ARBA00010004"/>
    </source>
</evidence>
<dbReference type="Proteomes" id="UP000030351">
    <property type="component" value="Unassembled WGS sequence"/>
</dbReference>
<comment type="similarity">
    <text evidence="2">Belongs to the FliJ family.</text>
</comment>
<keyword evidence="11" id="KW-0969">Cilium</keyword>
<keyword evidence="6" id="KW-0145">Chemotaxis</keyword>
<dbReference type="PANTHER" id="PTHR38786">
    <property type="entry name" value="FLAGELLAR FLIJ PROTEIN"/>
    <property type="match status" value="1"/>
</dbReference>
<dbReference type="InterPro" id="IPR018006">
    <property type="entry name" value="Flag_FliJ_proteobac"/>
</dbReference>
<keyword evidence="12" id="KW-1185">Reference proteome</keyword>
<evidence type="ECO:0000256" key="3">
    <source>
        <dbReference type="ARBA" id="ARBA00020392"/>
    </source>
</evidence>
<dbReference type="NCBIfam" id="TIGR02473">
    <property type="entry name" value="flagell_FliJ"/>
    <property type="match status" value="1"/>
</dbReference>
<evidence type="ECO:0000256" key="5">
    <source>
        <dbReference type="ARBA" id="ARBA00022475"/>
    </source>
</evidence>
<keyword evidence="11" id="KW-0966">Cell projection</keyword>
<keyword evidence="7" id="KW-1005">Bacterial flagellum biogenesis</keyword>
<dbReference type="GO" id="GO:0003774">
    <property type="term" value="F:cytoskeletal motor activity"/>
    <property type="evidence" value="ECO:0007669"/>
    <property type="project" value="InterPro"/>
</dbReference>
<keyword evidence="9" id="KW-0472">Membrane</keyword>
<evidence type="ECO:0000313" key="12">
    <source>
        <dbReference type="Proteomes" id="UP000030351"/>
    </source>
</evidence>
<keyword evidence="5" id="KW-1003">Cell membrane</keyword>
<dbReference type="InterPro" id="IPR052570">
    <property type="entry name" value="FliJ"/>
</dbReference>
<comment type="caution">
    <text evidence="11">The sequence shown here is derived from an EMBL/GenBank/DDBJ whole genome shotgun (WGS) entry which is preliminary data.</text>
</comment>
<dbReference type="GO" id="GO:0005886">
    <property type="term" value="C:plasma membrane"/>
    <property type="evidence" value="ECO:0007669"/>
    <property type="project" value="UniProtKB-SubCell"/>
</dbReference>
<dbReference type="GO" id="GO:0006935">
    <property type="term" value="P:chemotaxis"/>
    <property type="evidence" value="ECO:0007669"/>
    <property type="project" value="UniProtKB-KW"/>
</dbReference>
<accession>A0A0A4A640</accession>
<dbReference type="GO" id="GO:0071973">
    <property type="term" value="P:bacterial-type flagellum-dependent cell motility"/>
    <property type="evidence" value="ECO:0007669"/>
    <property type="project" value="InterPro"/>
</dbReference>
<dbReference type="InterPro" id="IPR012823">
    <property type="entry name" value="Flagell_FliJ"/>
</dbReference>
<keyword evidence="8" id="KW-0653">Protein transport</keyword>
<evidence type="ECO:0000256" key="7">
    <source>
        <dbReference type="ARBA" id="ARBA00022795"/>
    </source>
</evidence>
<dbReference type="PIRSF" id="PIRSF019404">
    <property type="entry name" value="FliJ"/>
    <property type="match status" value="1"/>
</dbReference>
<dbReference type="PANTHER" id="PTHR38786:SF1">
    <property type="entry name" value="FLAGELLAR FLIJ PROTEIN"/>
    <property type="match status" value="1"/>
</dbReference>
<keyword evidence="10" id="KW-1006">Bacterial flagellum protein export</keyword>
<dbReference type="PRINTS" id="PR01004">
    <property type="entry name" value="FLGFLIJ"/>
</dbReference>
<comment type="subcellular location">
    <subcellularLocation>
        <location evidence="1">Cell membrane</location>
        <topology evidence="1">Peripheral membrane protein</topology>
        <orientation evidence="1">Cytoplasmic side</orientation>
    </subcellularLocation>
</comment>
<evidence type="ECO:0000256" key="10">
    <source>
        <dbReference type="ARBA" id="ARBA00023225"/>
    </source>
</evidence>
<gene>
    <name evidence="11" type="ORF">NG99_11810</name>
</gene>
<dbReference type="STRING" id="371042.NG99_11810"/>
<dbReference type="GO" id="GO:0044781">
    <property type="term" value="P:bacterial-type flagellum organization"/>
    <property type="evidence" value="ECO:0007669"/>
    <property type="project" value="UniProtKB-KW"/>
</dbReference>
<protein>
    <recommendedName>
        <fullName evidence="3">Flagellar FliJ protein</fullName>
    </recommendedName>
</protein>
<evidence type="ECO:0000256" key="1">
    <source>
        <dbReference type="ARBA" id="ARBA00004413"/>
    </source>
</evidence>
<evidence type="ECO:0000313" key="11">
    <source>
        <dbReference type="EMBL" id="KGT93343.1"/>
    </source>
</evidence>